<accession>A0A9D4D580</accession>
<evidence type="ECO:0000313" key="3">
    <source>
        <dbReference type="Proteomes" id="UP000828390"/>
    </source>
</evidence>
<name>A0A9D4D580_DREPO</name>
<organism evidence="2 3">
    <name type="scientific">Dreissena polymorpha</name>
    <name type="common">Zebra mussel</name>
    <name type="synonym">Mytilus polymorpha</name>
    <dbReference type="NCBI Taxonomy" id="45954"/>
    <lineage>
        <taxon>Eukaryota</taxon>
        <taxon>Metazoa</taxon>
        <taxon>Spiralia</taxon>
        <taxon>Lophotrochozoa</taxon>
        <taxon>Mollusca</taxon>
        <taxon>Bivalvia</taxon>
        <taxon>Autobranchia</taxon>
        <taxon>Heteroconchia</taxon>
        <taxon>Euheterodonta</taxon>
        <taxon>Imparidentia</taxon>
        <taxon>Neoheterodontei</taxon>
        <taxon>Myida</taxon>
        <taxon>Dreissenoidea</taxon>
        <taxon>Dreissenidae</taxon>
        <taxon>Dreissena</taxon>
    </lineage>
</organism>
<sequence>MNLIPYNTDKLITHGPPKGNEPHTLQYRQTDQTLGPLKVINLIPYTTDKTLMNLLMNLLLYNTDILIPHGNPIGNEPHTLMNLLLYNTDILITHGPPISNEPHTVQYRQTDHTGATYR</sequence>
<dbReference type="AlphaFoldDB" id="A0A9D4D580"/>
<reference evidence="2" key="1">
    <citation type="journal article" date="2019" name="bioRxiv">
        <title>The Genome of the Zebra Mussel, Dreissena polymorpha: A Resource for Invasive Species Research.</title>
        <authorList>
            <person name="McCartney M.A."/>
            <person name="Auch B."/>
            <person name="Kono T."/>
            <person name="Mallez S."/>
            <person name="Zhang Y."/>
            <person name="Obille A."/>
            <person name="Becker A."/>
            <person name="Abrahante J.E."/>
            <person name="Garbe J."/>
            <person name="Badalamenti J.P."/>
            <person name="Herman A."/>
            <person name="Mangelson H."/>
            <person name="Liachko I."/>
            <person name="Sullivan S."/>
            <person name="Sone E.D."/>
            <person name="Koren S."/>
            <person name="Silverstein K.A.T."/>
            <person name="Beckman K.B."/>
            <person name="Gohl D.M."/>
        </authorList>
    </citation>
    <scope>NUCLEOTIDE SEQUENCE</scope>
    <source>
        <strain evidence="2">Duluth1</strain>
        <tissue evidence="2">Whole animal</tissue>
    </source>
</reference>
<gene>
    <name evidence="2" type="ORF">DPMN_044875</name>
</gene>
<evidence type="ECO:0000256" key="1">
    <source>
        <dbReference type="SAM" id="MobiDB-lite"/>
    </source>
</evidence>
<comment type="caution">
    <text evidence="2">The sequence shown here is derived from an EMBL/GenBank/DDBJ whole genome shotgun (WGS) entry which is preliminary data.</text>
</comment>
<protein>
    <submittedName>
        <fullName evidence="2">Uncharacterized protein</fullName>
    </submittedName>
</protein>
<dbReference type="EMBL" id="JAIWYP010000011">
    <property type="protein sequence ID" value="KAH3738245.1"/>
    <property type="molecule type" value="Genomic_DNA"/>
</dbReference>
<keyword evidence="3" id="KW-1185">Reference proteome</keyword>
<reference evidence="2" key="2">
    <citation type="submission" date="2020-11" db="EMBL/GenBank/DDBJ databases">
        <authorList>
            <person name="McCartney M.A."/>
            <person name="Auch B."/>
            <person name="Kono T."/>
            <person name="Mallez S."/>
            <person name="Becker A."/>
            <person name="Gohl D.M."/>
            <person name="Silverstein K.A.T."/>
            <person name="Koren S."/>
            <person name="Bechman K.B."/>
            <person name="Herman A."/>
            <person name="Abrahante J.E."/>
            <person name="Garbe J."/>
        </authorList>
    </citation>
    <scope>NUCLEOTIDE SEQUENCE</scope>
    <source>
        <strain evidence="2">Duluth1</strain>
        <tissue evidence="2">Whole animal</tissue>
    </source>
</reference>
<feature type="region of interest" description="Disordered" evidence="1">
    <location>
        <begin position="97"/>
        <end position="118"/>
    </location>
</feature>
<evidence type="ECO:0000313" key="2">
    <source>
        <dbReference type="EMBL" id="KAH3738245.1"/>
    </source>
</evidence>
<dbReference type="Proteomes" id="UP000828390">
    <property type="component" value="Unassembled WGS sequence"/>
</dbReference>
<proteinExistence type="predicted"/>